<dbReference type="InterPro" id="IPR036388">
    <property type="entry name" value="WH-like_DNA-bd_sf"/>
</dbReference>
<accession>A0A1C3UEU1</accession>
<dbReference type="PANTHER" id="PTHR30537:SF5">
    <property type="entry name" value="HTH-TYPE TRANSCRIPTIONAL ACTIVATOR TTDR-RELATED"/>
    <property type="match status" value="1"/>
</dbReference>
<sequence length="300" mass="33810">MVMDLESIRIFLRVVERGSFTAAATQMRLPLTSVSRRVKQLEDDLGVQLLYRTTRRVSVTDAGRDYYERCIRAEEILEEADQTARAVRIEPQGMLRVLMPYTLGLSVVEPRLGEFRQHYQKVQLALTYDNYPLDLIEHGFDVALRTGPLTDSGYSVRTLGRSRAHLAASPAYLDRFGRPERPQDLREHAIMIMGAGTSLATVRLLDEASNVAEVVVKPILMSNEVTTIIRQAVAGAGIALVSPQLAAQHFARGELEAVLPQWQRADDIELNALFPRRATSDRKVRSFVDFLAEVFKDWRG</sequence>
<evidence type="ECO:0000256" key="2">
    <source>
        <dbReference type="ARBA" id="ARBA00023015"/>
    </source>
</evidence>
<comment type="function">
    <text evidence="5">Transcriptional regulator of the ttuABCDE tartrate utilization operon.</text>
</comment>
<dbReference type="Pfam" id="PF03466">
    <property type="entry name" value="LysR_substrate"/>
    <property type="match status" value="1"/>
</dbReference>
<evidence type="ECO:0000256" key="3">
    <source>
        <dbReference type="ARBA" id="ARBA00023125"/>
    </source>
</evidence>
<proteinExistence type="inferred from homology"/>
<protein>
    <recommendedName>
        <fullName evidence="6">HTH-type transcriptional regulator TtuA</fullName>
    </recommendedName>
    <alternativeName>
        <fullName evidence="7">Tartrate utilization transcriptional regulator</fullName>
    </alternativeName>
</protein>
<dbReference type="InterPro" id="IPR036390">
    <property type="entry name" value="WH_DNA-bd_sf"/>
</dbReference>
<evidence type="ECO:0000313" key="10">
    <source>
        <dbReference type="Proteomes" id="UP000199101"/>
    </source>
</evidence>
<dbReference type="STRING" id="410764.GA0061103_2054"/>
<dbReference type="SUPFAM" id="SSF53850">
    <property type="entry name" value="Periplasmic binding protein-like II"/>
    <property type="match status" value="1"/>
</dbReference>
<gene>
    <name evidence="9" type="ORF">GA0061103_2054</name>
</gene>
<reference evidence="10" key="1">
    <citation type="submission" date="2016-08" db="EMBL/GenBank/DDBJ databases">
        <authorList>
            <person name="Varghese N."/>
            <person name="Submissions Spin"/>
        </authorList>
    </citation>
    <scope>NUCLEOTIDE SEQUENCE [LARGE SCALE GENOMIC DNA]</scope>
    <source>
        <strain evidence="10">HAMBI 2975</strain>
    </source>
</reference>
<name>A0A1C3UEU1_9HYPH</name>
<organism evidence="9 10">
    <name type="scientific">Rhizobium multihospitium</name>
    <dbReference type="NCBI Taxonomy" id="410764"/>
    <lineage>
        <taxon>Bacteria</taxon>
        <taxon>Pseudomonadati</taxon>
        <taxon>Pseudomonadota</taxon>
        <taxon>Alphaproteobacteria</taxon>
        <taxon>Hyphomicrobiales</taxon>
        <taxon>Rhizobiaceae</taxon>
        <taxon>Rhizobium/Agrobacterium group</taxon>
        <taxon>Rhizobium</taxon>
    </lineage>
</organism>
<dbReference type="Gene3D" id="3.40.190.290">
    <property type="match status" value="1"/>
</dbReference>
<feature type="domain" description="HTH lysR-type" evidence="8">
    <location>
        <begin position="3"/>
        <end position="60"/>
    </location>
</feature>
<dbReference type="AlphaFoldDB" id="A0A1C3UEU1"/>
<dbReference type="GO" id="GO:0006351">
    <property type="term" value="P:DNA-templated transcription"/>
    <property type="evidence" value="ECO:0007669"/>
    <property type="project" value="TreeGrafter"/>
</dbReference>
<dbReference type="Proteomes" id="UP000199101">
    <property type="component" value="Unassembled WGS sequence"/>
</dbReference>
<dbReference type="CDD" id="cd08422">
    <property type="entry name" value="PBP2_CrgA_like"/>
    <property type="match status" value="1"/>
</dbReference>
<dbReference type="PROSITE" id="PS50931">
    <property type="entry name" value="HTH_LYSR"/>
    <property type="match status" value="1"/>
</dbReference>
<evidence type="ECO:0000313" key="9">
    <source>
        <dbReference type="EMBL" id="SCB13969.1"/>
    </source>
</evidence>
<dbReference type="InterPro" id="IPR000847">
    <property type="entry name" value="LysR_HTH_N"/>
</dbReference>
<dbReference type="FunFam" id="1.10.10.10:FF:000001">
    <property type="entry name" value="LysR family transcriptional regulator"/>
    <property type="match status" value="1"/>
</dbReference>
<comment type="similarity">
    <text evidence="1">Belongs to the LysR transcriptional regulatory family.</text>
</comment>
<evidence type="ECO:0000256" key="7">
    <source>
        <dbReference type="ARBA" id="ARBA00083243"/>
    </source>
</evidence>
<keyword evidence="2" id="KW-0805">Transcription regulation</keyword>
<dbReference type="InterPro" id="IPR058163">
    <property type="entry name" value="LysR-type_TF_proteobact-type"/>
</dbReference>
<dbReference type="GO" id="GO:0003700">
    <property type="term" value="F:DNA-binding transcription factor activity"/>
    <property type="evidence" value="ECO:0007669"/>
    <property type="project" value="InterPro"/>
</dbReference>
<dbReference type="EMBL" id="FMAG01000001">
    <property type="protein sequence ID" value="SCB13969.1"/>
    <property type="molecule type" value="Genomic_DNA"/>
</dbReference>
<dbReference type="Pfam" id="PF00126">
    <property type="entry name" value="HTH_1"/>
    <property type="match status" value="1"/>
</dbReference>
<evidence type="ECO:0000256" key="5">
    <source>
        <dbReference type="ARBA" id="ARBA00054626"/>
    </source>
</evidence>
<dbReference type="PANTHER" id="PTHR30537">
    <property type="entry name" value="HTH-TYPE TRANSCRIPTIONAL REGULATOR"/>
    <property type="match status" value="1"/>
</dbReference>
<dbReference type="GO" id="GO:0043565">
    <property type="term" value="F:sequence-specific DNA binding"/>
    <property type="evidence" value="ECO:0007669"/>
    <property type="project" value="TreeGrafter"/>
</dbReference>
<keyword evidence="3" id="KW-0238">DNA-binding</keyword>
<evidence type="ECO:0000256" key="4">
    <source>
        <dbReference type="ARBA" id="ARBA00023163"/>
    </source>
</evidence>
<evidence type="ECO:0000259" key="8">
    <source>
        <dbReference type="PROSITE" id="PS50931"/>
    </source>
</evidence>
<keyword evidence="10" id="KW-1185">Reference proteome</keyword>
<keyword evidence="4" id="KW-0804">Transcription</keyword>
<evidence type="ECO:0000256" key="6">
    <source>
        <dbReference type="ARBA" id="ARBA00067332"/>
    </source>
</evidence>
<dbReference type="InterPro" id="IPR005119">
    <property type="entry name" value="LysR_subst-bd"/>
</dbReference>
<dbReference type="Gene3D" id="1.10.10.10">
    <property type="entry name" value="Winged helix-like DNA-binding domain superfamily/Winged helix DNA-binding domain"/>
    <property type="match status" value="1"/>
</dbReference>
<dbReference type="SUPFAM" id="SSF46785">
    <property type="entry name" value="Winged helix' DNA-binding domain"/>
    <property type="match status" value="1"/>
</dbReference>
<evidence type="ECO:0000256" key="1">
    <source>
        <dbReference type="ARBA" id="ARBA00009437"/>
    </source>
</evidence>